<proteinExistence type="inferred from homology"/>
<dbReference type="GO" id="GO:0030246">
    <property type="term" value="F:carbohydrate binding"/>
    <property type="evidence" value="ECO:0007669"/>
    <property type="project" value="UniProtKB-ARBA"/>
</dbReference>
<dbReference type="InterPro" id="IPR025997">
    <property type="entry name" value="SBP_2_dom"/>
</dbReference>
<dbReference type="RefSeq" id="WP_148377023.1">
    <property type="nucleotide sequence ID" value="NZ_VSIY01000004.1"/>
</dbReference>
<accession>A0A5D0RKW6</accession>
<dbReference type="PANTHER" id="PTHR46847">
    <property type="entry name" value="D-ALLOSE-BINDING PERIPLASMIC PROTEIN-RELATED"/>
    <property type="match status" value="1"/>
</dbReference>
<dbReference type="InterPro" id="IPR028082">
    <property type="entry name" value="Peripla_BP_I"/>
</dbReference>
<dbReference type="PANTHER" id="PTHR46847:SF1">
    <property type="entry name" value="D-ALLOSE-BINDING PERIPLASMIC PROTEIN-RELATED"/>
    <property type="match status" value="1"/>
</dbReference>
<gene>
    <name evidence="6" type="ORF">FVF75_05915</name>
</gene>
<protein>
    <submittedName>
        <fullName evidence="6">Sugar ABC transporter substrate-binding protein</fullName>
    </submittedName>
</protein>
<evidence type="ECO:0000259" key="5">
    <source>
        <dbReference type="Pfam" id="PF13407"/>
    </source>
</evidence>
<organism evidence="6 7">
    <name type="scientific">Maritimibacter fusiformis</name>
    <dbReference type="NCBI Taxonomy" id="2603819"/>
    <lineage>
        <taxon>Bacteria</taxon>
        <taxon>Pseudomonadati</taxon>
        <taxon>Pseudomonadota</taxon>
        <taxon>Alphaproteobacteria</taxon>
        <taxon>Rhodobacterales</taxon>
        <taxon>Roseobacteraceae</taxon>
        <taxon>Maritimibacter</taxon>
    </lineage>
</organism>
<sequence length="330" mass="34889">MKKTLKLAAMATLLTPLGALAQDDTINIAYLASSSQNGFNQSIFDGIQRAAAEYDNVKVEIFDGEFSAPVQFTQVEDLVAGGRFDAMIVTPNDTVGIATALEDATAAGVKVAATLFPIGPDLGDMQPQIEGLVTTVATAPAIGARLQAEAVVDFCADKDPCNVVIMIGQLVFPFDNVRYDAYREVLDTHANIKVVATGEGNYSPDTSLTAMQDILQANPDIDVVLSNADQHLMGVEIALTDAGLDLDEIYLMGGGLNQIAVDAIRSGAWDATLAAAPRSMGEAALHAMVAALNGEEVEPWIDESKLGSSPAIVTTDWLVENPDFEAEWQG</sequence>
<dbReference type="SUPFAM" id="SSF53822">
    <property type="entry name" value="Periplasmic binding protein-like I"/>
    <property type="match status" value="1"/>
</dbReference>
<dbReference type="Pfam" id="PF13407">
    <property type="entry name" value="Peripla_BP_4"/>
    <property type="match status" value="1"/>
</dbReference>
<keyword evidence="3 4" id="KW-0732">Signal</keyword>
<feature type="domain" description="Periplasmic binding protein" evidence="5">
    <location>
        <begin position="28"/>
        <end position="296"/>
    </location>
</feature>
<evidence type="ECO:0000256" key="2">
    <source>
        <dbReference type="ARBA" id="ARBA00007639"/>
    </source>
</evidence>
<dbReference type="EMBL" id="VSIY01000004">
    <property type="protein sequence ID" value="TYB82260.1"/>
    <property type="molecule type" value="Genomic_DNA"/>
</dbReference>
<evidence type="ECO:0000256" key="4">
    <source>
        <dbReference type="SAM" id="SignalP"/>
    </source>
</evidence>
<keyword evidence="7" id="KW-1185">Reference proteome</keyword>
<comment type="subcellular location">
    <subcellularLocation>
        <location evidence="1">Cell envelope</location>
    </subcellularLocation>
</comment>
<evidence type="ECO:0000256" key="1">
    <source>
        <dbReference type="ARBA" id="ARBA00004196"/>
    </source>
</evidence>
<name>A0A5D0RKW6_9RHOB</name>
<feature type="signal peptide" evidence="4">
    <location>
        <begin position="1"/>
        <end position="21"/>
    </location>
</feature>
<evidence type="ECO:0000256" key="3">
    <source>
        <dbReference type="ARBA" id="ARBA00022729"/>
    </source>
</evidence>
<evidence type="ECO:0000313" key="7">
    <source>
        <dbReference type="Proteomes" id="UP000322080"/>
    </source>
</evidence>
<reference evidence="6 7" key="1">
    <citation type="submission" date="2019-08" db="EMBL/GenBank/DDBJ databases">
        <title>Identification of a novel species of the genus Boseongicola.</title>
        <authorList>
            <person name="Zhang X.-Q."/>
        </authorList>
    </citation>
    <scope>NUCLEOTIDE SEQUENCE [LARGE SCALE GENOMIC DNA]</scope>
    <source>
        <strain evidence="6 7">HY14</strain>
    </source>
</reference>
<dbReference type="AlphaFoldDB" id="A0A5D0RKW6"/>
<feature type="chain" id="PRO_5023075382" evidence="4">
    <location>
        <begin position="22"/>
        <end position="330"/>
    </location>
</feature>
<dbReference type="Gene3D" id="3.40.50.2300">
    <property type="match status" value="2"/>
</dbReference>
<dbReference type="GO" id="GO:0030313">
    <property type="term" value="C:cell envelope"/>
    <property type="evidence" value="ECO:0007669"/>
    <property type="project" value="UniProtKB-SubCell"/>
</dbReference>
<dbReference type="Proteomes" id="UP000322080">
    <property type="component" value="Unassembled WGS sequence"/>
</dbReference>
<comment type="similarity">
    <text evidence="2">Belongs to the bacterial solute-binding protein 2 family.</text>
</comment>
<dbReference type="CDD" id="cd01536">
    <property type="entry name" value="PBP1_ABC_sugar_binding-like"/>
    <property type="match status" value="1"/>
</dbReference>
<comment type="caution">
    <text evidence="6">The sequence shown here is derived from an EMBL/GenBank/DDBJ whole genome shotgun (WGS) entry which is preliminary data.</text>
</comment>
<evidence type="ECO:0000313" key="6">
    <source>
        <dbReference type="EMBL" id="TYB82260.1"/>
    </source>
</evidence>